<evidence type="ECO:0000256" key="5">
    <source>
        <dbReference type="ARBA" id="ARBA00022833"/>
    </source>
</evidence>
<gene>
    <name evidence="10" type="ORF">BEI59_02485</name>
    <name evidence="9" type="ORF">BEI63_32125</name>
</gene>
<organism evidence="10 11">
    <name type="scientific">Eisenbergiella tayi</name>
    <dbReference type="NCBI Taxonomy" id="1432052"/>
    <lineage>
        <taxon>Bacteria</taxon>
        <taxon>Bacillati</taxon>
        <taxon>Bacillota</taxon>
        <taxon>Clostridia</taxon>
        <taxon>Lachnospirales</taxon>
        <taxon>Lachnospiraceae</taxon>
        <taxon>Eisenbergiella</taxon>
    </lineage>
</organism>
<accession>A0A1E3UPW3</accession>
<dbReference type="Gene3D" id="3.40.140.10">
    <property type="entry name" value="Cytidine Deaminase, domain 2"/>
    <property type="match status" value="1"/>
</dbReference>
<feature type="domain" description="MPN" evidence="8">
    <location>
        <begin position="110"/>
        <end position="232"/>
    </location>
</feature>
<evidence type="ECO:0000313" key="12">
    <source>
        <dbReference type="Proteomes" id="UP000094869"/>
    </source>
</evidence>
<protein>
    <recommendedName>
        <fullName evidence="8">MPN domain-containing protein</fullName>
    </recommendedName>
</protein>
<comment type="caution">
    <text evidence="10">The sequence shown here is derived from an EMBL/GenBank/DDBJ whole genome shotgun (WGS) entry which is preliminary data.</text>
</comment>
<dbReference type="AlphaFoldDB" id="A0A1E3UPW3"/>
<dbReference type="GO" id="GO:0006508">
    <property type="term" value="P:proteolysis"/>
    <property type="evidence" value="ECO:0007669"/>
    <property type="project" value="UniProtKB-KW"/>
</dbReference>
<dbReference type="CDD" id="cd08071">
    <property type="entry name" value="MPN_DUF2466"/>
    <property type="match status" value="1"/>
</dbReference>
<dbReference type="InterPro" id="IPR025657">
    <property type="entry name" value="RadC_JAB"/>
</dbReference>
<keyword evidence="12" id="KW-1185">Reference proteome</keyword>
<evidence type="ECO:0000256" key="7">
    <source>
        <dbReference type="RuleBase" id="RU003797"/>
    </source>
</evidence>
<dbReference type="NCBIfam" id="TIGR00608">
    <property type="entry name" value="radc"/>
    <property type="match status" value="1"/>
</dbReference>
<evidence type="ECO:0000256" key="2">
    <source>
        <dbReference type="ARBA" id="ARBA00022670"/>
    </source>
</evidence>
<dbReference type="GeneID" id="93304166"/>
<evidence type="ECO:0000256" key="4">
    <source>
        <dbReference type="ARBA" id="ARBA00022801"/>
    </source>
</evidence>
<comment type="similarity">
    <text evidence="1 7">Belongs to the UPF0758 family.</text>
</comment>
<dbReference type="Proteomes" id="UP000094271">
    <property type="component" value="Unassembled WGS sequence"/>
</dbReference>
<dbReference type="PANTHER" id="PTHR30471:SF3">
    <property type="entry name" value="UPF0758 PROTEIN YEES-RELATED"/>
    <property type="match status" value="1"/>
</dbReference>
<dbReference type="PANTHER" id="PTHR30471">
    <property type="entry name" value="DNA REPAIR PROTEIN RADC"/>
    <property type="match status" value="1"/>
</dbReference>
<dbReference type="Pfam" id="PF04002">
    <property type="entry name" value="RadC"/>
    <property type="match status" value="1"/>
</dbReference>
<keyword evidence="6" id="KW-0482">Metalloprotease</keyword>
<evidence type="ECO:0000256" key="1">
    <source>
        <dbReference type="ARBA" id="ARBA00010243"/>
    </source>
</evidence>
<dbReference type="InterPro" id="IPR046778">
    <property type="entry name" value="UPF0758_N"/>
</dbReference>
<dbReference type="RefSeq" id="WP_025484043.1">
    <property type="nucleotide sequence ID" value="NZ_BAABXS010000001.1"/>
</dbReference>
<dbReference type="EMBL" id="MEHA01000001">
    <property type="protein sequence ID" value="ODR56032.1"/>
    <property type="molecule type" value="Genomic_DNA"/>
</dbReference>
<dbReference type="PROSITE" id="PS01302">
    <property type="entry name" value="UPF0758"/>
    <property type="match status" value="1"/>
</dbReference>
<dbReference type="GO" id="GO:0046872">
    <property type="term" value="F:metal ion binding"/>
    <property type="evidence" value="ECO:0007669"/>
    <property type="project" value="UniProtKB-KW"/>
</dbReference>
<dbReference type="PROSITE" id="PS50249">
    <property type="entry name" value="MPN"/>
    <property type="match status" value="1"/>
</dbReference>
<sequence>MNQKNQKEPCYEEMKPYEKFLATGPESLSEAELLAIIIRTGTRNMGSLQLAGQILSLPKGRDKGLLGLQHLSVADLCRVNGIGQVKAVKIKCIIELSRRLSMADTRDRLQFTKPETVADYYMKRMRYLETEEVILVMTDNKNRMICDRVLSKGTVNCSLVSPREVFRVALEYHAVHILLIHNHPSGDASPSRQDIEITKHLAELCGMMQLPLIDHIIVGDNCYVSFRESGLLK</sequence>
<evidence type="ECO:0000256" key="3">
    <source>
        <dbReference type="ARBA" id="ARBA00022723"/>
    </source>
</evidence>
<dbReference type="SUPFAM" id="SSF102712">
    <property type="entry name" value="JAB1/MPN domain"/>
    <property type="match status" value="1"/>
</dbReference>
<evidence type="ECO:0000256" key="6">
    <source>
        <dbReference type="ARBA" id="ARBA00023049"/>
    </source>
</evidence>
<evidence type="ECO:0000313" key="11">
    <source>
        <dbReference type="Proteomes" id="UP000094271"/>
    </source>
</evidence>
<keyword evidence="3" id="KW-0479">Metal-binding</keyword>
<dbReference type="OrthoDB" id="9804482at2"/>
<evidence type="ECO:0000313" key="10">
    <source>
        <dbReference type="EMBL" id="ODR56032.1"/>
    </source>
</evidence>
<dbReference type="Pfam" id="PF20582">
    <property type="entry name" value="UPF0758_N"/>
    <property type="match status" value="1"/>
</dbReference>
<keyword evidence="5" id="KW-0862">Zinc</keyword>
<dbReference type="InterPro" id="IPR020891">
    <property type="entry name" value="UPF0758_CS"/>
</dbReference>
<dbReference type="InterPro" id="IPR001405">
    <property type="entry name" value="UPF0758"/>
</dbReference>
<keyword evidence="2" id="KW-0645">Protease</keyword>
<name>A0A1E3UPW3_9FIRM</name>
<evidence type="ECO:0000259" key="8">
    <source>
        <dbReference type="PROSITE" id="PS50249"/>
    </source>
</evidence>
<dbReference type="NCBIfam" id="NF000642">
    <property type="entry name" value="PRK00024.1"/>
    <property type="match status" value="1"/>
</dbReference>
<evidence type="ECO:0000313" key="9">
    <source>
        <dbReference type="EMBL" id="ODR44255.1"/>
    </source>
</evidence>
<reference evidence="10 11" key="2">
    <citation type="submission" date="2016-08" db="EMBL/GenBank/DDBJ databases">
        <authorList>
            <person name="Seilhamer J.J."/>
        </authorList>
    </citation>
    <scope>NUCLEOTIDE SEQUENCE [LARGE SCALE GENOMIC DNA]</scope>
    <source>
        <strain evidence="10 11">NML150140-1</strain>
    </source>
</reference>
<reference evidence="9 12" key="1">
    <citation type="submission" date="2016-08" db="EMBL/GenBank/DDBJ databases">
        <title>Characterization of Isolates of Eisenbergiella tayi Derived from Blood Cultures, Using Whole Genome Sequencing.</title>
        <authorList>
            <person name="Bernier A.-M."/>
            <person name="Burdz T."/>
            <person name="Wiebe D."/>
            <person name="Bernard K."/>
        </authorList>
    </citation>
    <scope>NUCLEOTIDE SEQUENCE [LARGE SCALE GENOMIC DNA]</scope>
    <source>
        <strain evidence="9 12">NML120146</strain>
    </source>
</reference>
<dbReference type="Proteomes" id="UP000094869">
    <property type="component" value="Unassembled WGS sequence"/>
</dbReference>
<dbReference type="GO" id="GO:0008237">
    <property type="term" value="F:metallopeptidase activity"/>
    <property type="evidence" value="ECO:0007669"/>
    <property type="project" value="UniProtKB-KW"/>
</dbReference>
<dbReference type="InterPro" id="IPR037518">
    <property type="entry name" value="MPN"/>
</dbReference>
<proteinExistence type="inferred from homology"/>
<keyword evidence="4" id="KW-0378">Hydrolase</keyword>
<dbReference type="EMBL" id="MEHD01000056">
    <property type="protein sequence ID" value="ODR44255.1"/>
    <property type="molecule type" value="Genomic_DNA"/>
</dbReference>